<evidence type="ECO:0000313" key="9">
    <source>
        <dbReference type="EMBL" id="EMY80690.1"/>
    </source>
</evidence>
<evidence type="ECO:0000256" key="5">
    <source>
        <dbReference type="ARBA" id="ARBA00022825"/>
    </source>
</evidence>
<dbReference type="InterPro" id="IPR023302">
    <property type="entry name" value="Pept_S9A_N"/>
</dbReference>
<reference evidence="9 10" key="1">
    <citation type="journal article" date="2014" name="Genome Biol. Evol.">
        <title>Extensive gene acquisition in the extremely psychrophilic bacterial species Psychroflexus torquis and the link to sea-ice ecosystem specialism.</title>
        <authorList>
            <person name="Feng S."/>
            <person name="Powell S.M."/>
            <person name="Wilson R."/>
            <person name="Bowman J.P."/>
        </authorList>
    </citation>
    <scope>NUCLEOTIDE SEQUENCE [LARGE SCALE GENOMIC DNA]</scope>
    <source>
        <strain evidence="9 10">ACAM 44</strain>
    </source>
</reference>
<dbReference type="GO" id="GO:0006508">
    <property type="term" value="P:proteolysis"/>
    <property type="evidence" value="ECO:0007669"/>
    <property type="project" value="UniProtKB-KW"/>
</dbReference>
<protein>
    <recommendedName>
        <fullName evidence="2">prolyl oligopeptidase</fullName>
        <ecNumber evidence="2">3.4.21.26</ecNumber>
    </recommendedName>
</protein>
<evidence type="ECO:0000256" key="3">
    <source>
        <dbReference type="ARBA" id="ARBA00022670"/>
    </source>
</evidence>
<keyword evidence="6" id="KW-0732">Signal</keyword>
<proteinExistence type="predicted"/>
<dbReference type="InterPro" id="IPR029058">
    <property type="entry name" value="AB_hydrolase_fold"/>
</dbReference>
<gene>
    <name evidence="9" type="ORF">pgond44_09006</name>
</gene>
<evidence type="ECO:0000256" key="2">
    <source>
        <dbReference type="ARBA" id="ARBA00011897"/>
    </source>
</evidence>
<dbReference type="EC" id="3.4.21.26" evidence="2"/>
<dbReference type="SUPFAM" id="SSF50993">
    <property type="entry name" value="Peptidase/esterase 'gauge' domain"/>
    <property type="match status" value="1"/>
</dbReference>
<dbReference type="Gene3D" id="3.40.50.1820">
    <property type="entry name" value="alpha/beta hydrolase"/>
    <property type="match status" value="1"/>
</dbReference>
<evidence type="ECO:0000256" key="6">
    <source>
        <dbReference type="SAM" id="SignalP"/>
    </source>
</evidence>
<dbReference type="eggNOG" id="COG1770">
    <property type="taxonomic scope" value="Bacteria"/>
</dbReference>
<dbReference type="Pfam" id="PF00326">
    <property type="entry name" value="Peptidase_S9"/>
    <property type="match status" value="1"/>
</dbReference>
<dbReference type="InterPro" id="IPR002470">
    <property type="entry name" value="Peptidase_S9A"/>
</dbReference>
<accession>N1WNW8</accession>
<dbReference type="PANTHER" id="PTHR42881:SF2">
    <property type="entry name" value="PROLYL ENDOPEPTIDASE"/>
    <property type="match status" value="1"/>
</dbReference>
<organism evidence="9 10">
    <name type="scientific">Psychroflexus gondwanensis ACAM 44</name>
    <dbReference type="NCBI Taxonomy" id="1189619"/>
    <lineage>
        <taxon>Bacteria</taxon>
        <taxon>Pseudomonadati</taxon>
        <taxon>Bacteroidota</taxon>
        <taxon>Flavobacteriia</taxon>
        <taxon>Flavobacteriales</taxon>
        <taxon>Flavobacteriaceae</taxon>
        <taxon>Psychroflexus</taxon>
    </lineage>
</organism>
<dbReference type="PATRIC" id="fig|1189619.4.peg.1854"/>
<evidence type="ECO:0000259" key="8">
    <source>
        <dbReference type="Pfam" id="PF02897"/>
    </source>
</evidence>
<evidence type="ECO:0000259" key="7">
    <source>
        <dbReference type="Pfam" id="PF00326"/>
    </source>
</evidence>
<dbReference type="GO" id="GO:0070012">
    <property type="term" value="F:oligopeptidase activity"/>
    <property type="evidence" value="ECO:0007669"/>
    <property type="project" value="TreeGrafter"/>
</dbReference>
<dbReference type="EMBL" id="APLF01000009">
    <property type="protein sequence ID" value="EMY80690.1"/>
    <property type="molecule type" value="Genomic_DNA"/>
</dbReference>
<dbReference type="GO" id="GO:0004252">
    <property type="term" value="F:serine-type endopeptidase activity"/>
    <property type="evidence" value="ECO:0007669"/>
    <property type="project" value="UniProtKB-EC"/>
</dbReference>
<dbReference type="SUPFAM" id="SSF53474">
    <property type="entry name" value="alpha/beta-Hydrolases"/>
    <property type="match status" value="1"/>
</dbReference>
<dbReference type="AlphaFoldDB" id="N1WNW8"/>
<feature type="domain" description="Peptidase S9 prolyl oligopeptidase catalytic" evidence="7">
    <location>
        <begin position="504"/>
        <end position="715"/>
    </location>
</feature>
<dbReference type="InterPro" id="IPR051167">
    <property type="entry name" value="Prolyl_oligopep/macrocyclase"/>
</dbReference>
<feature type="signal peptide" evidence="6">
    <location>
        <begin position="1"/>
        <end position="19"/>
    </location>
</feature>
<name>N1WNW8_9FLAO</name>
<evidence type="ECO:0000256" key="4">
    <source>
        <dbReference type="ARBA" id="ARBA00022801"/>
    </source>
</evidence>
<dbReference type="InterPro" id="IPR001375">
    <property type="entry name" value="Peptidase_S9_cat"/>
</dbReference>
<feature type="domain" description="Peptidase S9A N-terminal" evidence="8">
    <location>
        <begin position="24"/>
        <end position="438"/>
    </location>
</feature>
<keyword evidence="4" id="KW-0378">Hydrolase</keyword>
<evidence type="ECO:0000313" key="10">
    <source>
        <dbReference type="Proteomes" id="UP000012317"/>
    </source>
</evidence>
<dbReference type="PRINTS" id="PR00862">
    <property type="entry name" value="PROLIGOPTASE"/>
</dbReference>
<dbReference type="Proteomes" id="UP000012317">
    <property type="component" value="Unassembled WGS sequence"/>
</dbReference>
<feature type="chain" id="PRO_5004113893" description="prolyl oligopeptidase" evidence="6">
    <location>
        <begin position="20"/>
        <end position="724"/>
    </location>
</feature>
<dbReference type="Pfam" id="PF02897">
    <property type="entry name" value="Peptidase_S9_N"/>
    <property type="match status" value="1"/>
</dbReference>
<sequence length="724" mass="81109">MKKTILFALVALISSTAFAQWNYPTTKKVEVIDTYFGVDYKDNYRWLEDLNNPEVETWFKQQAELSDATMSNISGRDELIAEWRKLDALQSETFSDLKKIGERIFFKKRMPGDKVGKIYYRETMNSPDILLFDPLSFKEGKTLSVESFIPSYDGKKLLIGYSENGAEISILQVLDIDSNTFLPDLIPSASGAMGWSFDDSAFMYMWIKSTDNKDPEGRLNPKTKLHKLGTNYKTDIDFFSNEAYPDLDIPSKAYPYISLSKNAKDYVFAGQGTVAKELILYYAPIDQFNSENIEWKTLCKATDQLINGTPDLGGSLAIFGTNVYAITYKDAPKYKLIATDLKNPDWANAETVVAEKDMSLTGYTRSKDYLLLNYSDGINSHLFKFNPKTKTNTKITLPFMGIAKAKCIDTKTNDFIIDLTSWNKPLTEFSFDADTEKFTASPWNTPVTYPAEYNDLIVEEVEVKGHDGVMIPLSIIYKKGTKKDGSNVCFMRSYGAYGYSMTPSFSSFANALVTKGVVYAVPHVRGGGEKGEAWYKAGYKTTKPNTWKDFISCAEYLIEQGFTQSSKLSGMGTSARGILISRAITERPDLFAAAINNVGTSNKMRGEFSANGPANVPEFGTVTDPIEVKALYEMDGMQHVKDGVNYPAVINIAGWTDSRVVAWQPGKFAAALQNATASSKPVLMKVNYDNGHFTEDREVTWANFADQFAFVMWQTGHPDFQVKK</sequence>
<evidence type="ECO:0000256" key="1">
    <source>
        <dbReference type="ARBA" id="ARBA00001070"/>
    </source>
</evidence>
<dbReference type="PANTHER" id="PTHR42881">
    <property type="entry name" value="PROLYL ENDOPEPTIDASE"/>
    <property type="match status" value="1"/>
</dbReference>
<dbReference type="GO" id="GO:0005829">
    <property type="term" value="C:cytosol"/>
    <property type="evidence" value="ECO:0007669"/>
    <property type="project" value="TreeGrafter"/>
</dbReference>
<dbReference type="Gene3D" id="2.130.10.120">
    <property type="entry name" value="Prolyl oligopeptidase, N-terminal domain"/>
    <property type="match status" value="1"/>
</dbReference>
<keyword evidence="5" id="KW-0720">Serine protease</keyword>
<keyword evidence="10" id="KW-1185">Reference proteome</keyword>
<comment type="catalytic activity">
    <reaction evidence="1">
        <text>Hydrolysis of Pro-|-Xaa &gt;&gt; Ala-|-Xaa in oligopeptides.</text>
        <dbReference type="EC" id="3.4.21.26"/>
    </reaction>
</comment>
<comment type="caution">
    <text evidence="9">The sequence shown here is derived from an EMBL/GenBank/DDBJ whole genome shotgun (WGS) entry which is preliminary data.</text>
</comment>
<keyword evidence="3 9" id="KW-0645">Protease</keyword>